<dbReference type="Proteomes" id="UP000008281">
    <property type="component" value="Unassembled WGS sequence"/>
</dbReference>
<feature type="transmembrane region" description="Helical" evidence="6">
    <location>
        <begin position="83"/>
        <end position="101"/>
    </location>
</feature>
<dbReference type="InterPro" id="IPR050291">
    <property type="entry name" value="CDF_Transporter"/>
</dbReference>
<feature type="domain" description="Cation efflux protein transmembrane" evidence="7">
    <location>
        <begin position="14"/>
        <end position="200"/>
    </location>
</feature>
<dbReference type="AlphaFoldDB" id="E3LD90"/>
<dbReference type="Pfam" id="PF01545">
    <property type="entry name" value="Cation_efflux"/>
    <property type="match status" value="1"/>
</dbReference>
<dbReference type="InterPro" id="IPR058533">
    <property type="entry name" value="Cation_efflux_TM"/>
</dbReference>
<evidence type="ECO:0000313" key="8">
    <source>
        <dbReference type="EMBL" id="EFO82266.1"/>
    </source>
</evidence>
<dbReference type="InterPro" id="IPR027469">
    <property type="entry name" value="Cation_efflux_TMD_sf"/>
</dbReference>
<dbReference type="OMA" id="KECDFIG"/>
<dbReference type="FunCoup" id="E3LD90">
    <property type="interactions" value="12"/>
</dbReference>
<feature type="transmembrane region" description="Helical" evidence="6">
    <location>
        <begin position="155"/>
        <end position="172"/>
    </location>
</feature>
<proteinExistence type="predicted"/>
<evidence type="ECO:0000256" key="1">
    <source>
        <dbReference type="ARBA" id="ARBA00004141"/>
    </source>
</evidence>
<dbReference type="GO" id="GO:0016020">
    <property type="term" value="C:membrane"/>
    <property type="evidence" value="ECO:0007669"/>
    <property type="project" value="UniProtKB-SubCell"/>
</dbReference>
<dbReference type="GO" id="GO:0008324">
    <property type="term" value="F:monoatomic cation transmembrane transporter activity"/>
    <property type="evidence" value="ECO:0007669"/>
    <property type="project" value="InterPro"/>
</dbReference>
<dbReference type="HOGENOM" id="CLU_059236_0_0_1"/>
<name>E3LD90_CAERE</name>
<dbReference type="PANTHER" id="PTHR43840">
    <property type="entry name" value="MITOCHONDRIAL METAL TRANSPORTER 1-RELATED"/>
    <property type="match status" value="1"/>
</dbReference>
<keyword evidence="2" id="KW-0813">Transport</keyword>
<organism evidence="9">
    <name type="scientific">Caenorhabditis remanei</name>
    <name type="common">Caenorhabditis vulgaris</name>
    <dbReference type="NCBI Taxonomy" id="31234"/>
    <lineage>
        <taxon>Eukaryota</taxon>
        <taxon>Metazoa</taxon>
        <taxon>Ecdysozoa</taxon>
        <taxon>Nematoda</taxon>
        <taxon>Chromadorea</taxon>
        <taxon>Rhabditida</taxon>
        <taxon>Rhabditina</taxon>
        <taxon>Rhabditomorpha</taxon>
        <taxon>Rhabditoidea</taxon>
        <taxon>Rhabditidae</taxon>
        <taxon>Peloderinae</taxon>
        <taxon>Caenorhabditis</taxon>
    </lineage>
</organism>
<accession>E3LD90</accession>
<feature type="transmembrane region" description="Helical" evidence="6">
    <location>
        <begin position="7"/>
        <end position="33"/>
    </location>
</feature>
<reference evidence="8" key="1">
    <citation type="submission" date="2007-07" db="EMBL/GenBank/DDBJ databases">
        <title>PCAP assembly of the Caenorhabditis remanei genome.</title>
        <authorList>
            <consortium name="The Caenorhabditis remanei Sequencing Consortium"/>
            <person name="Wilson R.K."/>
        </authorList>
    </citation>
    <scope>NUCLEOTIDE SEQUENCE [LARGE SCALE GENOMIC DNA]</scope>
    <source>
        <strain evidence="8">PB4641</strain>
    </source>
</reference>
<dbReference type="EMBL" id="DS268407">
    <property type="protein sequence ID" value="EFO82266.1"/>
    <property type="molecule type" value="Genomic_DNA"/>
</dbReference>
<dbReference type="Gene3D" id="1.20.1510.10">
    <property type="entry name" value="Cation efflux protein transmembrane domain"/>
    <property type="match status" value="1"/>
</dbReference>
<evidence type="ECO:0000256" key="4">
    <source>
        <dbReference type="ARBA" id="ARBA00022989"/>
    </source>
</evidence>
<feature type="transmembrane region" description="Helical" evidence="6">
    <location>
        <begin position="113"/>
        <end position="134"/>
    </location>
</feature>
<evidence type="ECO:0000256" key="6">
    <source>
        <dbReference type="SAM" id="Phobius"/>
    </source>
</evidence>
<evidence type="ECO:0000256" key="3">
    <source>
        <dbReference type="ARBA" id="ARBA00022692"/>
    </source>
</evidence>
<dbReference type="OrthoDB" id="78296at2759"/>
<sequence length="308" mass="34673">MTNKTEFAEYVIMIIVNLANVGLVLIKGVAAYLSSSFSIGTSAVESFGDVFVSFLLLIQLILDKRVKKSEYPRGRSSEATTNLTASVVMMALAFVNFIQSFDALITGNLDPEFGVPHVVVIVVNIVVKLLLFFICLIKRENNQIRVLMRDQLTDVLTNTIALIAVWISMVFWKESDFIGASIIFFLIVRNWAPIVSESWFKLQGIKGDDDVNEKVSKILSNNLNLFTVIAGYITYHIGNKAIVEIYCEIESLQRRAEIYSKFEDDEIQVVYLLPITESKNVNLLTLKPTEEDNSKPVETETAELLKRV</sequence>
<evidence type="ECO:0000256" key="5">
    <source>
        <dbReference type="ARBA" id="ARBA00023136"/>
    </source>
</evidence>
<evidence type="ECO:0000256" key="2">
    <source>
        <dbReference type="ARBA" id="ARBA00022448"/>
    </source>
</evidence>
<protein>
    <recommendedName>
        <fullName evidence="7">Cation efflux protein transmembrane domain-containing protein</fullName>
    </recommendedName>
</protein>
<evidence type="ECO:0000259" key="7">
    <source>
        <dbReference type="Pfam" id="PF01545"/>
    </source>
</evidence>
<keyword evidence="9" id="KW-1185">Reference proteome</keyword>
<feature type="transmembrane region" description="Helical" evidence="6">
    <location>
        <begin position="39"/>
        <end position="62"/>
    </location>
</feature>
<evidence type="ECO:0000313" key="9">
    <source>
        <dbReference type="Proteomes" id="UP000008281"/>
    </source>
</evidence>
<dbReference type="eggNOG" id="KOG1485">
    <property type="taxonomic scope" value="Eukaryota"/>
</dbReference>
<comment type="subcellular location">
    <subcellularLocation>
        <location evidence="1">Membrane</location>
        <topology evidence="1">Multi-pass membrane protein</topology>
    </subcellularLocation>
</comment>
<keyword evidence="3 6" id="KW-0812">Transmembrane</keyword>
<dbReference type="InParanoid" id="E3LD90"/>
<gene>
    <name evidence="8" type="ORF">CRE_00118</name>
</gene>
<dbReference type="PANTHER" id="PTHR43840:SF1">
    <property type="entry name" value="ZT_DIMER DOMAIN-CONTAINING PROTEIN"/>
    <property type="match status" value="1"/>
</dbReference>
<keyword evidence="4 6" id="KW-1133">Transmembrane helix</keyword>
<keyword evidence="5 6" id="KW-0472">Membrane</keyword>
<dbReference type="STRING" id="31234.E3LD90"/>
<dbReference type="SUPFAM" id="SSF161111">
    <property type="entry name" value="Cation efflux protein transmembrane domain-like"/>
    <property type="match status" value="1"/>
</dbReference>